<evidence type="ECO:0000313" key="2">
    <source>
        <dbReference type="EMBL" id="CAG8811426.1"/>
    </source>
</evidence>
<evidence type="ECO:0000256" key="1">
    <source>
        <dbReference type="SAM" id="MobiDB-lite"/>
    </source>
</evidence>
<protein>
    <submittedName>
        <fullName evidence="2">12697_t:CDS:1</fullName>
    </submittedName>
</protein>
<name>A0ABN7W356_GIGMA</name>
<evidence type="ECO:0000313" key="3">
    <source>
        <dbReference type="Proteomes" id="UP000789901"/>
    </source>
</evidence>
<sequence length="90" mass="10421">MDIIPARDNVKTNKPPDQSRQNVEKIVQEKDNQSNLLVALALVLDEQIFKETTIHMHIDYTEPTNSELLKMDSRSFSYDKSRKSRTLACQ</sequence>
<feature type="region of interest" description="Disordered" evidence="1">
    <location>
        <begin position="1"/>
        <end position="22"/>
    </location>
</feature>
<dbReference type="EMBL" id="CAJVQB010027921">
    <property type="protein sequence ID" value="CAG8811426.1"/>
    <property type="molecule type" value="Genomic_DNA"/>
</dbReference>
<organism evidence="2 3">
    <name type="scientific">Gigaspora margarita</name>
    <dbReference type="NCBI Taxonomy" id="4874"/>
    <lineage>
        <taxon>Eukaryota</taxon>
        <taxon>Fungi</taxon>
        <taxon>Fungi incertae sedis</taxon>
        <taxon>Mucoromycota</taxon>
        <taxon>Glomeromycotina</taxon>
        <taxon>Glomeromycetes</taxon>
        <taxon>Diversisporales</taxon>
        <taxon>Gigasporaceae</taxon>
        <taxon>Gigaspora</taxon>
    </lineage>
</organism>
<keyword evidence="3" id="KW-1185">Reference proteome</keyword>
<dbReference type="Proteomes" id="UP000789901">
    <property type="component" value="Unassembled WGS sequence"/>
</dbReference>
<reference evidence="2 3" key="1">
    <citation type="submission" date="2021-06" db="EMBL/GenBank/DDBJ databases">
        <authorList>
            <person name="Kallberg Y."/>
            <person name="Tangrot J."/>
            <person name="Rosling A."/>
        </authorList>
    </citation>
    <scope>NUCLEOTIDE SEQUENCE [LARGE SCALE GENOMIC DNA]</scope>
    <source>
        <strain evidence="2 3">120-4 pot B 10/14</strain>
    </source>
</reference>
<comment type="caution">
    <text evidence="2">The sequence shown here is derived from an EMBL/GenBank/DDBJ whole genome shotgun (WGS) entry which is preliminary data.</text>
</comment>
<accession>A0ABN7W356</accession>
<gene>
    <name evidence="2" type="ORF">GMARGA_LOCUS25340</name>
</gene>
<proteinExistence type="predicted"/>